<keyword evidence="2" id="KW-1185">Reference proteome</keyword>
<name>A0ABV7FMK2_9ALTE</name>
<evidence type="ECO:0000313" key="1">
    <source>
        <dbReference type="EMBL" id="MFC3121544.1"/>
    </source>
</evidence>
<sequence>MILQLDPSVALQGAKALHNNTGNNENFANLFNAQSDTDNPILAEKFSSIPMSGEWMEIGEHMKASLTAVKRLELTNNLLNEIEDGIGELFGNEHFTARFLSERLESSQQVDKDHVVFSSIDEFFDGNLSTAANGVTEITNLPQAQNQASFTRQLRFSTIGNGVLAYSAPTHYFNSEVNTLGSRLEQNNPLSRTLTKSGNSGLEREFNARQSLPSNIVSENSFRLYTDATKANRQLLVSQAKQVDGYSFALVSQLAELTKRSLLITDNSVQRTLWIRDYSLDASPNTSASLANFVKSKEILVNRVFLNGKILWEEKGDLK</sequence>
<evidence type="ECO:0000313" key="2">
    <source>
        <dbReference type="Proteomes" id="UP001595478"/>
    </source>
</evidence>
<dbReference type="EMBL" id="JBHRSW010000014">
    <property type="protein sequence ID" value="MFC3121544.1"/>
    <property type="molecule type" value="Genomic_DNA"/>
</dbReference>
<protein>
    <submittedName>
        <fullName evidence="1">Uncharacterized protein</fullName>
    </submittedName>
</protein>
<accession>A0ABV7FMK2</accession>
<reference evidence="2" key="1">
    <citation type="journal article" date="2019" name="Int. J. Syst. Evol. Microbiol.">
        <title>The Global Catalogue of Microorganisms (GCM) 10K type strain sequencing project: providing services to taxonomists for standard genome sequencing and annotation.</title>
        <authorList>
            <consortium name="The Broad Institute Genomics Platform"/>
            <consortium name="The Broad Institute Genome Sequencing Center for Infectious Disease"/>
            <person name="Wu L."/>
            <person name="Ma J."/>
        </authorList>
    </citation>
    <scope>NUCLEOTIDE SEQUENCE [LARGE SCALE GENOMIC DNA]</scope>
    <source>
        <strain evidence="2">KCTC 52473</strain>
    </source>
</reference>
<dbReference type="Proteomes" id="UP001595478">
    <property type="component" value="Unassembled WGS sequence"/>
</dbReference>
<organism evidence="1 2">
    <name type="scientific">Agaribacter flavus</name>
    <dbReference type="NCBI Taxonomy" id="1902781"/>
    <lineage>
        <taxon>Bacteria</taxon>
        <taxon>Pseudomonadati</taxon>
        <taxon>Pseudomonadota</taxon>
        <taxon>Gammaproteobacteria</taxon>
        <taxon>Alteromonadales</taxon>
        <taxon>Alteromonadaceae</taxon>
        <taxon>Agaribacter</taxon>
    </lineage>
</organism>
<gene>
    <name evidence="1" type="ORF">ACFOHL_07910</name>
</gene>
<dbReference type="RefSeq" id="WP_376919683.1">
    <property type="nucleotide sequence ID" value="NZ_JBHRSW010000014.1"/>
</dbReference>
<proteinExistence type="predicted"/>
<comment type="caution">
    <text evidence="1">The sequence shown here is derived from an EMBL/GenBank/DDBJ whole genome shotgun (WGS) entry which is preliminary data.</text>
</comment>